<dbReference type="AlphaFoldDB" id="A0AAE4Y944"/>
<feature type="region of interest" description="Disordered" evidence="1">
    <location>
        <begin position="85"/>
        <end position="176"/>
    </location>
</feature>
<protein>
    <recommendedName>
        <fullName evidence="5">PepSY domain-containing protein</fullName>
    </recommendedName>
</protein>
<comment type="caution">
    <text evidence="3">The sequence shown here is derived from an EMBL/GenBank/DDBJ whole genome shotgun (WGS) entry which is preliminary data.</text>
</comment>
<feature type="compositionally biased region" description="Basic and acidic residues" evidence="1">
    <location>
        <begin position="145"/>
        <end position="157"/>
    </location>
</feature>
<evidence type="ECO:0000256" key="2">
    <source>
        <dbReference type="SAM" id="SignalP"/>
    </source>
</evidence>
<reference evidence="3" key="1">
    <citation type="submission" date="2020-01" db="EMBL/GenBank/DDBJ databases">
        <authorList>
            <person name="Chen W.-M."/>
        </authorList>
    </citation>
    <scope>NUCLEOTIDE SEQUENCE</scope>
    <source>
        <strain evidence="3">CYK-10</strain>
    </source>
</reference>
<proteinExistence type="predicted"/>
<keyword evidence="2" id="KW-0732">Signal</keyword>
<feature type="compositionally biased region" description="Acidic residues" evidence="1">
    <location>
        <begin position="124"/>
        <end position="134"/>
    </location>
</feature>
<evidence type="ECO:0000256" key="1">
    <source>
        <dbReference type="SAM" id="MobiDB-lite"/>
    </source>
</evidence>
<name>A0AAE4Y944_9RHOB</name>
<feature type="chain" id="PRO_5042046459" description="PepSY domain-containing protein" evidence="2">
    <location>
        <begin position="24"/>
        <end position="176"/>
    </location>
</feature>
<organism evidence="3 4">
    <name type="scientific">Stagnihabitans tardus</name>
    <dbReference type="NCBI Taxonomy" id="2699202"/>
    <lineage>
        <taxon>Bacteria</taxon>
        <taxon>Pseudomonadati</taxon>
        <taxon>Pseudomonadota</taxon>
        <taxon>Alphaproteobacteria</taxon>
        <taxon>Rhodobacterales</taxon>
        <taxon>Paracoccaceae</taxon>
        <taxon>Stagnihabitans</taxon>
    </lineage>
</organism>
<sequence>MNRRKLITVMAGALVFPALGAFAQDVGESIVAQLRAQGYTQIDIETTWLGRIRILATRGGGQREIIANPRTGEILRDVWTGARDGTRTTILDDVDDDAGASSGGTSGSGSSGSGSSGSGSGSGSDDDGEDDDSDSGGSHGGSGSGKDDSDDKDSGKDDSDDDKSDDSDDDSGKDDN</sequence>
<keyword evidence="4" id="KW-1185">Reference proteome</keyword>
<feature type="signal peptide" evidence="2">
    <location>
        <begin position="1"/>
        <end position="23"/>
    </location>
</feature>
<accession>A0AAE4Y944</accession>
<gene>
    <name evidence="3" type="ORF">GV832_11705</name>
</gene>
<feature type="compositionally biased region" description="Acidic residues" evidence="1">
    <location>
        <begin position="158"/>
        <end position="176"/>
    </location>
</feature>
<dbReference type="Proteomes" id="UP001193501">
    <property type="component" value="Unassembled WGS sequence"/>
</dbReference>
<evidence type="ECO:0008006" key="5">
    <source>
        <dbReference type="Google" id="ProtNLM"/>
    </source>
</evidence>
<dbReference type="RefSeq" id="WP_168775062.1">
    <property type="nucleotide sequence ID" value="NZ_JAABNR010000010.1"/>
</dbReference>
<evidence type="ECO:0000313" key="4">
    <source>
        <dbReference type="Proteomes" id="UP001193501"/>
    </source>
</evidence>
<feature type="compositionally biased region" description="Gly residues" evidence="1">
    <location>
        <begin position="101"/>
        <end position="122"/>
    </location>
</feature>
<evidence type="ECO:0000313" key="3">
    <source>
        <dbReference type="EMBL" id="NBZ88246.1"/>
    </source>
</evidence>
<dbReference type="EMBL" id="JAABNR010000010">
    <property type="protein sequence ID" value="NBZ88246.1"/>
    <property type="molecule type" value="Genomic_DNA"/>
</dbReference>